<dbReference type="Proteomes" id="UP001061302">
    <property type="component" value="Chromosome"/>
</dbReference>
<protein>
    <submittedName>
        <fullName evidence="1">Uncharacterized protein</fullName>
    </submittedName>
</protein>
<evidence type="ECO:0000313" key="1">
    <source>
        <dbReference type="EMBL" id="UXY16133.1"/>
    </source>
</evidence>
<dbReference type="EMBL" id="CP106753">
    <property type="protein sequence ID" value="UXY16133.1"/>
    <property type="molecule type" value="Genomic_DNA"/>
</dbReference>
<accession>A0ABY6DQZ1</accession>
<name>A0ABY6DQZ1_9NEIS</name>
<keyword evidence="2" id="KW-1185">Reference proteome</keyword>
<dbReference type="RefSeq" id="WP_263125574.1">
    <property type="nucleotide sequence ID" value="NZ_CP106753.1"/>
</dbReference>
<reference evidence="1" key="1">
    <citation type="submission" date="2022-10" db="EMBL/GenBank/DDBJ databases">
        <title>Chitiniphilus purpureus sp. nov., a novel chitin-degrading bacterium isolated from crawfish pond sediment.</title>
        <authorList>
            <person name="Li K."/>
        </authorList>
    </citation>
    <scope>NUCLEOTIDE SEQUENCE</scope>
    <source>
        <strain evidence="1">CD1</strain>
    </source>
</reference>
<organism evidence="1 2">
    <name type="scientific">Chitiniphilus purpureus</name>
    <dbReference type="NCBI Taxonomy" id="2981137"/>
    <lineage>
        <taxon>Bacteria</taxon>
        <taxon>Pseudomonadati</taxon>
        <taxon>Pseudomonadota</taxon>
        <taxon>Betaproteobacteria</taxon>
        <taxon>Neisseriales</taxon>
        <taxon>Chitinibacteraceae</taxon>
        <taxon>Chitiniphilus</taxon>
    </lineage>
</organism>
<proteinExistence type="predicted"/>
<evidence type="ECO:0000313" key="2">
    <source>
        <dbReference type="Proteomes" id="UP001061302"/>
    </source>
</evidence>
<sequence length="108" mass="11786">MLVASIATAHAQRLLPAQGQPGELAGFAPPQVKIDSKVYTTAPGLRIHGLQNTLLTPGTVPQRAYVWFQLEPSTGFVWRMWLLDAAEYRQLKAQARANPTPIPASPAR</sequence>
<gene>
    <name evidence="1" type="ORF">N8I74_03700</name>
</gene>